<protein>
    <submittedName>
        <fullName evidence="7">LysR family transcriptional regulator</fullName>
    </submittedName>
</protein>
<organism evidence="7 8">
    <name type="scientific">Nocardia tengchongensis</name>
    <dbReference type="NCBI Taxonomy" id="2055889"/>
    <lineage>
        <taxon>Bacteria</taxon>
        <taxon>Bacillati</taxon>
        <taxon>Actinomycetota</taxon>
        <taxon>Actinomycetes</taxon>
        <taxon>Mycobacteriales</taxon>
        <taxon>Nocardiaceae</taxon>
        <taxon>Nocardia</taxon>
    </lineage>
</organism>
<dbReference type="PANTHER" id="PTHR30346:SF0">
    <property type="entry name" value="HCA OPERON TRANSCRIPTIONAL ACTIVATOR HCAR"/>
    <property type="match status" value="1"/>
</dbReference>
<dbReference type="Pfam" id="PF00126">
    <property type="entry name" value="HTH_1"/>
    <property type="match status" value="1"/>
</dbReference>
<comment type="similarity">
    <text evidence="1">Belongs to the LysR transcriptional regulatory family.</text>
</comment>
<dbReference type="PROSITE" id="PS50931">
    <property type="entry name" value="HTH_LYSR"/>
    <property type="match status" value="1"/>
</dbReference>
<gene>
    <name evidence="7" type="ORF">KHQ06_35215</name>
</gene>
<reference evidence="7 8" key="1">
    <citation type="submission" date="2021-04" db="EMBL/GenBank/DDBJ databases">
        <title>Nocardia tengchongensis.</title>
        <authorList>
            <person name="Zhuang k."/>
            <person name="Ran Y."/>
            <person name="Li W."/>
        </authorList>
    </citation>
    <scope>NUCLEOTIDE SEQUENCE [LARGE SCALE GENOMIC DNA]</scope>
    <source>
        <strain evidence="7 8">CFH S0057</strain>
    </source>
</reference>
<name>A0ABX8CQ81_9NOCA</name>
<keyword evidence="3" id="KW-0238">DNA-binding</keyword>
<evidence type="ECO:0000256" key="3">
    <source>
        <dbReference type="ARBA" id="ARBA00023125"/>
    </source>
</evidence>
<dbReference type="SUPFAM" id="SSF53850">
    <property type="entry name" value="Periplasmic binding protein-like II"/>
    <property type="match status" value="1"/>
</dbReference>
<evidence type="ECO:0000313" key="7">
    <source>
        <dbReference type="EMBL" id="QVI21203.1"/>
    </source>
</evidence>
<dbReference type="Gene3D" id="3.40.190.10">
    <property type="entry name" value="Periplasmic binding protein-like II"/>
    <property type="match status" value="2"/>
</dbReference>
<proteinExistence type="inferred from homology"/>
<dbReference type="PANTHER" id="PTHR30346">
    <property type="entry name" value="TRANSCRIPTIONAL DUAL REGULATOR HCAR-RELATED"/>
    <property type="match status" value="1"/>
</dbReference>
<dbReference type="InterPro" id="IPR000847">
    <property type="entry name" value="LysR_HTH_N"/>
</dbReference>
<dbReference type="EMBL" id="CP074371">
    <property type="protein sequence ID" value="QVI21203.1"/>
    <property type="molecule type" value="Genomic_DNA"/>
</dbReference>
<keyword evidence="5" id="KW-0804">Transcription</keyword>
<dbReference type="InterPro" id="IPR036388">
    <property type="entry name" value="WH-like_DNA-bd_sf"/>
</dbReference>
<evidence type="ECO:0000256" key="4">
    <source>
        <dbReference type="ARBA" id="ARBA00023159"/>
    </source>
</evidence>
<evidence type="ECO:0000259" key="6">
    <source>
        <dbReference type="PROSITE" id="PS50931"/>
    </source>
</evidence>
<dbReference type="PRINTS" id="PR00039">
    <property type="entry name" value="HTHLYSR"/>
</dbReference>
<dbReference type="InterPro" id="IPR005119">
    <property type="entry name" value="LysR_subst-bd"/>
</dbReference>
<dbReference type="Pfam" id="PF03466">
    <property type="entry name" value="LysR_substrate"/>
    <property type="match status" value="1"/>
</dbReference>
<dbReference type="Gene3D" id="1.10.10.10">
    <property type="entry name" value="Winged helix-like DNA-binding domain superfamily/Winged helix DNA-binding domain"/>
    <property type="match status" value="1"/>
</dbReference>
<accession>A0ABX8CQ81</accession>
<evidence type="ECO:0000313" key="8">
    <source>
        <dbReference type="Proteomes" id="UP000683310"/>
    </source>
</evidence>
<evidence type="ECO:0000256" key="2">
    <source>
        <dbReference type="ARBA" id="ARBA00023015"/>
    </source>
</evidence>
<keyword evidence="4" id="KW-0010">Activator</keyword>
<dbReference type="SUPFAM" id="SSF46785">
    <property type="entry name" value="Winged helix' DNA-binding domain"/>
    <property type="match status" value="1"/>
</dbReference>
<evidence type="ECO:0000256" key="1">
    <source>
        <dbReference type="ARBA" id="ARBA00009437"/>
    </source>
</evidence>
<keyword evidence="2" id="KW-0805">Transcription regulation</keyword>
<sequence length="376" mass="41757">MDVHSRQLRYFVAVAEDLSFTRAAQRLHVAQQGLSAQIKQLEQALDLVLFTRTTRSVELTAAGEALLEGVRSALTTLGLAVEQARVAQRRESDRLVLGFLEGAALTLTEPILSAFRERHPGVTVDMRQFTYEDPAAGLADGTVDVAFVRLPFRAEGIRVEPLFTEPVVALVPAAHPLTELPEVRVRDLLDQPLLGADTTDPVWNAFWELHDHRDGNPAPVVSRSKSLLEELQKVAAGVGIVLSVASARWMPFPRVRLLPIVDAPSNEVTVAWHTEHETPLVRSFVDIAAKSGPPIRSWSNCWNDPISRIGHYRPTSDSQVRLVNHQKFAVSLLWWGALPLLNVGGRCGGLRRPPRTSLRFVEPHSLMRRSPHCPMR</sequence>
<evidence type="ECO:0000256" key="5">
    <source>
        <dbReference type="ARBA" id="ARBA00023163"/>
    </source>
</evidence>
<keyword evidence="8" id="KW-1185">Reference proteome</keyword>
<dbReference type="InterPro" id="IPR036390">
    <property type="entry name" value="WH_DNA-bd_sf"/>
</dbReference>
<dbReference type="CDD" id="cd08414">
    <property type="entry name" value="PBP2_LTTR_aromatics_like"/>
    <property type="match status" value="1"/>
</dbReference>
<dbReference type="Proteomes" id="UP000683310">
    <property type="component" value="Chromosome"/>
</dbReference>
<feature type="domain" description="HTH lysR-type" evidence="6">
    <location>
        <begin position="1"/>
        <end position="60"/>
    </location>
</feature>